<dbReference type="PANTHER" id="PTHR11439">
    <property type="entry name" value="GAG-POL-RELATED RETROTRANSPOSON"/>
    <property type="match status" value="1"/>
</dbReference>
<accession>A0AB40AWM1</accession>
<organism evidence="2 3">
    <name type="scientific">Dioscorea cayennensis subsp. rotundata</name>
    <name type="common">White Guinea yam</name>
    <name type="synonym">Dioscorea rotundata</name>
    <dbReference type="NCBI Taxonomy" id="55577"/>
    <lineage>
        <taxon>Eukaryota</taxon>
        <taxon>Viridiplantae</taxon>
        <taxon>Streptophyta</taxon>
        <taxon>Embryophyta</taxon>
        <taxon>Tracheophyta</taxon>
        <taxon>Spermatophyta</taxon>
        <taxon>Magnoliopsida</taxon>
        <taxon>Liliopsida</taxon>
        <taxon>Dioscoreales</taxon>
        <taxon>Dioscoreaceae</taxon>
        <taxon>Dioscorea</taxon>
    </lineage>
</organism>
<name>A0AB40AWM1_DIOCR</name>
<proteinExistence type="predicted"/>
<dbReference type="GeneID" id="120255666"/>
<dbReference type="Pfam" id="PF07727">
    <property type="entry name" value="RVT_2"/>
    <property type="match status" value="1"/>
</dbReference>
<evidence type="ECO:0000313" key="3">
    <source>
        <dbReference type="RefSeq" id="XP_039119375.1"/>
    </source>
</evidence>
<dbReference type="InterPro" id="IPR013103">
    <property type="entry name" value="RVT_2"/>
</dbReference>
<evidence type="ECO:0000313" key="2">
    <source>
        <dbReference type="Proteomes" id="UP001515500"/>
    </source>
</evidence>
<dbReference type="Proteomes" id="UP001515500">
    <property type="component" value="Unplaced"/>
</dbReference>
<dbReference type="InterPro" id="IPR043502">
    <property type="entry name" value="DNA/RNA_pol_sf"/>
</dbReference>
<feature type="domain" description="Reverse transcriptase Ty1/copia-type" evidence="1">
    <location>
        <begin position="2"/>
        <end position="76"/>
    </location>
</feature>
<gene>
    <name evidence="3" type="primary">LOC120255666</name>
</gene>
<keyword evidence="2" id="KW-1185">Reference proteome</keyword>
<dbReference type="SUPFAM" id="SSF56672">
    <property type="entry name" value="DNA/RNA polymerases"/>
    <property type="match status" value="1"/>
</dbReference>
<evidence type="ECO:0000259" key="1">
    <source>
        <dbReference type="Pfam" id="PF07727"/>
    </source>
</evidence>
<dbReference type="CDD" id="cd09272">
    <property type="entry name" value="RNase_HI_RT_Ty1"/>
    <property type="match status" value="1"/>
</dbReference>
<dbReference type="PANTHER" id="PTHR11439:SF477">
    <property type="entry name" value="REVERSE TRANSCRIPTASE TY1_COPIA-TYPE DOMAIN-CONTAINING PROTEIN"/>
    <property type="match status" value="1"/>
</dbReference>
<protein>
    <submittedName>
        <fullName evidence="3">Secreted RxLR effector protein 161-like</fullName>
    </submittedName>
</protein>
<reference evidence="3" key="1">
    <citation type="submission" date="2025-08" db="UniProtKB">
        <authorList>
            <consortium name="RefSeq"/>
        </authorList>
    </citation>
    <scope>IDENTIFICATION</scope>
</reference>
<dbReference type="AlphaFoldDB" id="A0AB40AWM1"/>
<sequence length="216" mass="24449">MCIYVDDIVYMSSSLKMLELFKLDIKMTDLGTLNYFLALEVKQSEDGIFVTQRKYVENILKSFGMQSCKPAATPMNMNDKMQANDGIGKADVWVYRRLIGKLLYLTHTRPDISYAVGILSRFMSNPTKQHLGAGKNLLGYLCGTKNLRLWYSRSMECRLQRYSDSDWGGCIDFRKSTSGMIFNLRTGVVSWGSRKQDITSLSTTEAEYVAVTTAAC</sequence>
<dbReference type="RefSeq" id="XP_039119375.1">
    <property type="nucleotide sequence ID" value="XM_039263441.1"/>
</dbReference>